<reference evidence="1 2" key="1">
    <citation type="submission" date="2024-04" db="EMBL/GenBank/DDBJ databases">
        <authorList>
            <person name="Rising A."/>
            <person name="Reimegard J."/>
            <person name="Sonavane S."/>
            <person name="Akerstrom W."/>
            <person name="Nylinder S."/>
            <person name="Hedman E."/>
            <person name="Kallberg Y."/>
        </authorList>
    </citation>
    <scope>NUCLEOTIDE SEQUENCE [LARGE SCALE GENOMIC DNA]</scope>
</reference>
<proteinExistence type="predicted"/>
<accession>A0AAV2AF56</accession>
<keyword evidence="2" id="KW-1185">Reference proteome</keyword>
<comment type="caution">
    <text evidence="1">The sequence shown here is derived from an EMBL/GenBank/DDBJ whole genome shotgun (WGS) entry which is preliminary data.</text>
</comment>
<gene>
    <name evidence="1" type="ORF">LARSCL_LOCUS11431</name>
</gene>
<dbReference type="AlphaFoldDB" id="A0AAV2AF56"/>
<protein>
    <submittedName>
        <fullName evidence="1">Uncharacterized protein</fullName>
    </submittedName>
</protein>
<evidence type="ECO:0000313" key="2">
    <source>
        <dbReference type="Proteomes" id="UP001497382"/>
    </source>
</evidence>
<sequence length="26" mass="2924">MEKGRVCLESITNFCEMSPEECMSIG</sequence>
<dbReference type="EMBL" id="CAXIEN010000141">
    <property type="protein sequence ID" value="CAL1281193.1"/>
    <property type="molecule type" value="Genomic_DNA"/>
</dbReference>
<organism evidence="1 2">
    <name type="scientific">Larinioides sclopetarius</name>
    <dbReference type="NCBI Taxonomy" id="280406"/>
    <lineage>
        <taxon>Eukaryota</taxon>
        <taxon>Metazoa</taxon>
        <taxon>Ecdysozoa</taxon>
        <taxon>Arthropoda</taxon>
        <taxon>Chelicerata</taxon>
        <taxon>Arachnida</taxon>
        <taxon>Araneae</taxon>
        <taxon>Araneomorphae</taxon>
        <taxon>Entelegynae</taxon>
        <taxon>Araneoidea</taxon>
        <taxon>Araneidae</taxon>
        <taxon>Larinioides</taxon>
    </lineage>
</organism>
<dbReference type="Proteomes" id="UP001497382">
    <property type="component" value="Unassembled WGS sequence"/>
</dbReference>
<name>A0AAV2AF56_9ARAC</name>
<evidence type="ECO:0000313" key="1">
    <source>
        <dbReference type="EMBL" id="CAL1281193.1"/>
    </source>
</evidence>